<evidence type="ECO:0000259" key="1">
    <source>
        <dbReference type="Pfam" id="PF04991"/>
    </source>
</evidence>
<protein>
    <recommendedName>
        <fullName evidence="1">LicD/FKTN/FKRP nucleotidyltransferase domain-containing protein</fullName>
    </recommendedName>
</protein>
<gene>
    <name evidence="2" type="ORF">METZ01_LOCUS300122</name>
</gene>
<dbReference type="Pfam" id="PF04991">
    <property type="entry name" value="LicD"/>
    <property type="match status" value="1"/>
</dbReference>
<dbReference type="PANTHER" id="PTHR43404:SF1">
    <property type="entry name" value="MNN4P"/>
    <property type="match status" value="1"/>
</dbReference>
<evidence type="ECO:0000313" key="2">
    <source>
        <dbReference type="EMBL" id="SVC47268.1"/>
    </source>
</evidence>
<proteinExistence type="predicted"/>
<name>A0A382MFH0_9ZZZZ</name>
<sequence length="220" mass="26215">MFLQRHKIKENWNPEFLSSCEAEEFNNFQSIVLKDKQDFNKRKYLAFEKTWKLLSTMDCPVFVTGGTLLGIIRDNKLIDWDDDIDMDMLSEDYLDWVYKIKSEFIKNDCVVRINDDKEFPKLRIFCYGIKISIDSMPLKGRNRVRPSYSYPDSFFKNATIHQFHDMQLIIPNPPEKFLEHVYGKSWVKPNRSNAEIDYMSLAVMTDKSPLKFYLMRLISF</sequence>
<dbReference type="InterPro" id="IPR052942">
    <property type="entry name" value="LPS_cholinephosphotransferase"/>
</dbReference>
<reference evidence="2" key="1">
    <citation type="submission" date="2018-05" db="EMBL/GenBank/DDBJ databases">
        <authorList>
            <person name="Lanie J.A."/>
            <person name="Ng W.-L."/>
            <person name="Kazmierczak K.M."/>
            <person name="Andrzejewski T.M."/>
            <person name="Davidsen T.M."/>
            <person name="Wayne K.J."/>
            <person name="Tettelin H."/>
            <person name="Glass J.I."/>
            <person name="Rusch D."/>
            <person name="Podicherti R."/>
            <person name="Tsui H.-C.T."/>
            <person name="Winkler M.E."/>
        </authorList>
    </citation>
    <scope>NUCLEOTIDE SEQUENCE</scope>
</reference>
<organism evidence="2">
    <name type="scientific">marine metagenome</name>
    <dbReference type="NCBI Taxonomy" id="408172"/>
    <lineage>
        <taxon>unclassified sequences</taxon>
        <taxon>metagenomes</taxon>
        <taxon>ecological metagenomes</taxon>
    </lineage>
</organism>
<dbReference type="InterPro" id="IPR007074">
    <property type="entry name" value="LicD/FKTN/FKRP_NTP_transf"/>
</dbReference>
<dbReference type="GO" id="GO:0009100">
    <property type="term" value="P:glycoprotein metabolic process"/>
    <property type="evidence" value="ECO:0007669"/>
    <property type="project" value="UniProtKB-ARBA"/>
</dbReference>
<dbReference type="EMBL" id="UINC01093112">
    <property type="protein sequence ID" value="SVC47268.1"/>
    <property type="molecule type" value="Genomic_DNA"/>
</dbReference>
<feature type="domain" description="LicD/FKTN/FKRP nucleotidyltransferase" evidence="1">
    <location>
        <begin position="60"/>
        <end position="98"/>
    </location>
</feature>
<accession>A0A382MFH0</accession>
<dbReference type="PANTHER" id="PTHR43404">
    <property type="entry name" value="LIPOPOLYSACCHARIDE CHOLINEPHOSPHOTRANSFERASE LICD"/>
    <property type="match status" value="1"/>
</dbReference>
<feature type="non-terminal residue" evidence="2">
    <location>
        <position position="220"/>
    </location>
</feature>
<dbReference type="AlphaFoldDB" id="A0A382MFH0"/>